<evidence type="ECO:0000256" key="2">
    <source>
        <dbReference type="SAM" id="SignalP"/>
    </source>
</evidence>
<dbReference type="EMBL" id="JDSQ01000003">
    <property type="protein sequence ID" value="EWS79037.1"/>
    <property type="molecule type" value="Genomic_DNA"/>
</dbReference>
<reference evidence="4 6" key="1">
    <citation type="journal article" date="2014" name="Genome Announc.">
        <title>Draft Genome Sequence of Xylella fastidiosa Pear Leaf Scorch Strain in Taiwan.</title>
        <authorList>
            <person name="Su C.C."/>
            <person name="Deng W.L."/>
            <person name="Jan F.J."/>
            <person name="Chang C.J."/>
            <person name="Huang H."/>
            <person name="Chen J."/>
        </authorList>
    </citation>
    <scope>NUCLEOTIDE SEQUENCE [LARGE SCALE GENOMIC DNA]</scope>
    <source>
        <strain evidence="4 6">PLS229</strain>
    </source>
</reference>
<keyword evidence="1" id="KW-0175">Coiled coil</keyword>
<reference evidence="5" key="2">
    <citation type="submission" date="2021-11" db="EMBL/GenBank/DDBJ databases">
        <title>Genome sequence of Xylella taiwanensis PLS432.</title>
        <authorList>
            <person name="Weng L.-W."/>
            <person name="Su C.-C."/>
            <person name="Tsai C.-W."/>
            <person name="Kuo C.-H."/>
        </authorList>
    </citation>
    <scope>NUCLEOTIDE SEQUENCE</scope>
    <source>
        <strain evidence="5">PLS432</strain>
    </source>
</reference>
<dbReference type="Pfam" id="PF14346">
    <property type="entry name" value="DUF4398"/>
    <property type="match status" value="1"/>
</dbReference>
<dbReference type="OrthoDB" id="6051145at2"/>
<evidence type="ECO:0000313" key="5">
    <source>
        <dbReference type="EMBL" id="MCD8472392.1"/>
    </source>
</evidence>
<keyword evidence="7" id="KW-1185">Reference proteome</keyword>
<name>Z9JMU0_9GAMM</name>
<evidence type="ECO:0000259" key="3">
    <source>
        <dbReference type="Pfam" id="PF14346"/>
    </source>
</evidence>
<proteinExistence type="predicted"/>
<dbReference type="Proteomes" id="UP000020406">
    <property type="component" value="Unassembled WGS sequence"/>
</dbReference>
<dbReference type="PATRIC" id="fig|1444770.3.peg.618"/>
<gene>
    <name evidence="4" type="ORF">AF72_02560</name>
    <name evidence="5" type="ORF">LPH55_02615</name>
</gene>
<dbReference type="Gene3D" id="1.20.1270.390">
    <property type="match status" value="1"/>
</dbReference>
<dbReference type="AlphaFoldDB" id="Z9JMU0"/>
<dbReference type="InterPro" id="IPR025511">
    <property type="entry name" value="DUF4398"/>
</dbReference>
<dbReference type="RefSeq" id="WP_038270419.1">
    <property type="nucleotide sequence ID" value="NZ_CP053627.1"/>
</dbReference>
<feature type="chain" id="PRO_5004991218" evidence="2">
    <location>
        <begin position="31"/>
        <end position="130"/>
    </location>
</feature>
<evidence type="ECO:0000313" key="4">
    <source>
        <dbReference type="EMBL" id="EWS79037.1"/>
    </source>
</evidence>
<comment type="caution">
    <text evidence="4">The sequence shown here is derived from an EMBL/GenBank/DDBJ whole genome shotgun (WGS) entry which is preliminary data.</text>
</comment>
<feature type="coiled-coil region" evidence="1">
    <location>
        <begin position="96"/>
        <end position="123"/>
    </location>
</feature>
<dbReference type="STRING" id="1444770.AF72_02560"/>
<evidence type="ECO:0000313" key="7">
    <source>
        <dbReference type="Proteomes" id="UP001430701"/>
    </source>
</evidence>
<keyword evidence="2" id="KW-0732">Signal</keyword>
<dbReference type="eggNOG" id="ENOG50339TY">
    <property type="taxonomic scope" value="Bacteria"/>
</dbReference>
<dbReference type="KEGG" id="xtw:AB672_08890"/>
<evidence type="ECO:0000313" key="6">
    <source>
        <dbReference type="Proteomes" id="UP000020406"/>
    </source>
</evidence>
<organism evidence="4 6">
    <name type="scientific">Xylella taiwanensis</name>
    <dbReference type="NCBI Taxonomy" id="1444770"/>
    <lineage>
        <taxon>Bacteria</taxon>
        <taxon>Pseudomonadati</taxon>
        <taxon>Pseudomonadota</taxon>
        <taxon>Gammaproteobacteria</taxon>
        <taxon>Lysobacterales</taxon>
        <taxon>Lysobacteraceae</taxon>
        <taxon>Xylella</taxon>
    </lineage>
</organism>
<dbReference type="Proteomes" id="UP001430701">
    <property type="component" value="Unassembled WGS sequence"/>
</dbReference>
<feature type="signal peptide" evidence="2">
    <location>
        <begin position="1"/>
        <end position="30"/>
    </location>
</feature>
<evidence type="ECO:0000256" key="1">
    <source>
        <dbReference type="SAM" id="Coils"/>
    </source>
</evidence>
<accession>Z9JMU0</accession>
<dbReference type="GeneID" id="68901411"/>
<sequence>MMISFAQMRRSLYVAFALSCVFVFSVPVLAQGTSSELEVAEQAIQRATQVDADQYAPNLINQARQLLMQAQHALLDRDQRKQGPLIAQRAAADADLATARSQVAMLQAQVEQRKAEVMQLQNTLGTGEAK</sequence>
<feature type="domain" description="DUF4398" evidence="3">
    <location>
        <begin position="36"/>
        <end position="112"/>
    </location>
</feature>
<protein>
    <submittedName>
        <fullName evidence="5">DUF4398 domain-containing protein</fullName>
    </submittedName>
    <submittedName>
        <fullName evidence="4">Membrane protein</fullName>
    </submittedName>
</protein>
<dbReference type="EMBL" id="JAJPPU010000001">
    <property type="protein sequence ID" value="MCD8472392.1"/>
    <property type="molecule type" value="Genomic_DNA"/>
</dbReference>